<keyword evidence="1" id="KW-1133">Transmembrane helix</keyword>
<feature type="transmembrane region" description="Helical" evidence="1">
    <location>
        <begin position="12"/>
        <end position="32"/>
    </location>
</feature>
<organism evidence="2 3">
    <name type="scientific">Colletotrichum godetiae</name>
    <dbReference type="NCBI Taxonomy" id="1209918"/>
    <lineage>
        <taxon>Eukaryota</taxon>
        <taxon>Fungi</taxon>
        <taxon>Dikarya</taxon>
        <taxon>Ascomycota</taxon>
        <taxon>Pezizomycotina</taxon>
        <taxon>Sordariomycetes</taxon>
        <taxon>Hypocreomycetidae</taxon>
        <taxon>Glomerellales</taxon>
        <taxon>Glomerellaceae</taxon>
        <taxon>Colletotrichum</taxon>
        <taxon>Colletotrichum acutatum species complex</taxon>
    </lineage>
</organism>
<keyword evidence="1" id="KW-0472">Membrane</keyword>
<dbReference type="AlphaFoldDB" id="A0AAJ0EMQ5"/>
<comment type="caution">
    <text evidence="2">The sequence shown here is derived from an EMBL/GenBank/DDBJ whole genome shotgun (WGS) entry which is preliminary data.</text>
</comment>
<dbReference type="RefSeq" id="XP_060423699.1">
    <property type="nucleotide sequence ID" value="XM_060576174.1"/>
</dbReference>
<dbReference type="Proteomes" id="UP001224890">
    <property type="component" value="Unassembled WGS sequence"/>
</dbReference>
<dbReference type="EMBL" id="JAHMHR010000067">
    <property type="protein sequence ID" value="KAK1658935.1"/>
    <property type="molecule type" value="Genomic_DNA"/>
</dbReference>
<protein>
    <submittedName>
        <fullName evidence="2">Uncharacterized protein</fullName>
    </submittedName>
</protein>
<keyword evidence="1" id="KW-0812">Transmembrane</keyword>
<accession>A0AAJ0EMQ5</accession>
<gene>
    <name evidence="2" type="ORF">BDP55DRAFT_681304</name>
</gene>
<name>A0AAJ0EMQ5_9PEZI</name>
<proteinExistence type="predicted"/>
<evidence type="ECO:0000313" key="2">
    <source>
        <dbReference type="EMBL" id="KAK1658935.1"/>
    </source>
</evidence>
<reference evidence="2" key="1">
    <citation type="submission" date="2021-06" db="EMBL/GenBank/DDBJ databases">
        <title>Comparative genomics, transcriptomics and evolutionary studies reveal genomic signatures of adaptation to plant cell wall in hemibiotrophic fungi.</title>
        <authorList>
            <consortium name="DOE Joint Genome Institute"/>
            <person name="Baroncelli R."/>
            <person name="Diaz J.F."/>
            <person name="Benocci T."/>
            <person name="Peng M."/>
            <person name="Battaglia E."/>
            <person name="Haridas S."/>
            <person name="Andreopoulos W."/>
            <person name="Labutti K."/>
            <person name="Pangilinan J."/>
            <person name="Floch G.L."/>
            <person name="Makela M.R."/>
            <person name="Henrissat B."/>
            <person name="Grigoriev I.V."/>
            <person name="Crouch J.A."/>
            <person name="De Vries R.P."/>
            <person name="Sukno S.A."/>
            <person name="Thon M.R."/>
        </authorList>
    </citation>
    <scope>NUCLEOTIDE SEQUENCE</scope>
    <source>
        <strain evidence="2">CBS 193.32</strain>
    </source>
</reference>
<dbReference type="GeneID" id="85460700"/>
<keyword evidence="3" id="KW-1185">Reference proteome</keyword>
<evidence type="ECO:0000256" key="1">
    <source>
        <dbReference type="SAM" id="Phobius"/>
    </source>
</evidence>
<sequence length="81" mass="9258">MNSFSWVINDDCFATVMSCPCLLCLFFSLFTIQCSHQQVIGRGSPCGLARRVDMEIHVCLYRPATRHILWSVIISSRVYVN</sequence>
<evidence type="ECO:0000313" key="3">
    <source>
        <dbReference type="Proteomes" id="UP001224890"/>
    </source>
</evidence>